<dbReference type="InterPro" id="IPR014710">
    <property type="entry name" value="RmlC-like_jellyroll"/>
</dbReference>
<dbReference type="AlphaFoldDB" id="X6M655"/>
<keyword evidence="3" id="KW-1185">Reference proteome</keyword>
<dbReference type="PROSITE" id="PS50042">
    <property type="entry name" value="CNMP_BINDING_3"/>
    <property type="match status" value="1"/>
</dbReference>
<protein>
    <recommendedName>
        <fullName evidence="1">Cyclic nucleotide-binding domain-containing protein</fullName>
    </recommendedName>
</protein>
<dbReference type="EMBL" id="ASPP01024102">
    <property type="protein sequence ID" value="ETO09374.1"/>
    <property type="molecule type" value="Genomic_DNA"/>
</dbReference>
<dbReference type="InterPro" id="IPR000595">
    <property type="entry name" value="cNMP-bd_dom"/>
</dbReference>
<dbReference type="Proteomes" id="UP000023152">
    <property type="component" value="Unassembled WGS sequence"/>
</dbReference>
<dbReference type="SUPFAM" id="SSF51206">
    <property type="entry name" value="cAMP-binding domain-like"/>
    <property type="match status" value="1"/>
</dbReference>
<name>X6M655_RETFI</name>
<dbReference type="CDD" id="cd00038">
    <property type="entry name" value="CAP_ED"/>
    <property type="match status" value="1"/>
</dbReference>
<reference evidence="2 3" key="1">
    <citation type="journal article" date="2013" name="Curr. Biol.">
        <title>The Genome of the Foraminiferan Reticulomyxa filosa.</title>
        <authorList>
            <person name="Glockner G."/>
            <person name="Hulsmann N."/>
            <person name="Schleicher M."/>
            <person name="Noegel A.A."/>
            <person name="Eichinger L."/>
            <person name="Gallinger C."/>
            <person name="Pawlowski J."/>
            <person name="Sierra R."/>
            <person name="Euteneuer U."/>
            <person name="Pillet L."/>
            <person name="Moustafa A."/>
            <person name="Platzer M."/>
            <person name="Groth M."/>
            <person name="Szafranski K."/>
            <person name="Schliwa M."/>
        </authorList>
    </citation>
    <scope>NUCLEOTIDE SEQUENCE [LARGE SCALE GENOMIC DNA]</scope>
</reference>
<evidence type="ECO:0000313" key="2">
    <source>
        <dbReference type="EMBL" id="ETO09374.1"/>
    </source>
</evidence>
<evidence type="ECO:0000313" key="3">
    <source>
        <dbReference type="Proteomes" id="UP000023152"/>
    </source>
</evidence>
<comment type="caution">
    <text evidence="2">The sequence shown here is derived from an EMBL/GenBank/DDBJ whole genome shotgun (WGS) entry which is preliminary data.</text>
</comment>
<accession>X6M655</accession>
<sequence>FLCDMLSANILFQLFTRKMIEKAAALMYCINIGKGKPLTRQGKINKAFFVVEKGLLVEQLEVDDNIENEPVSPRSVKDEYYHRGSAIGGKVLLYGSDASSTVQVVHACQVWALDVDTYFQIKKPQTKKLRMLQSIKPLS</sequence>
<dbReference type="Gene3D" id="2.60.120.10">
    <property type="entry name" value="Jelly Rolls"/>
    <property type="match status" value="1"/>
</dbReference>
<proteinExistence type="predicted"/>
<dbReference type="InterPro" id="IPR018490">
    <property type="entry name" value="cNMP-bd_dom_sf"/>
</dbReference>
<feature type="non-terminal residue" evidence="2">
    <location>
        <position position="1"/>
    </location>
</feature>
<evidence type="ECO:0000259" key="1">
    <source>
        <dbReference type="PROSITE" id="PS50042"/>
    </source>
</evidence>
<organism evidence="2 3">
    <name type="scientific">Reticulomyxa filosa</name>
    <dbReference type="NCBI Taxonomy" id="46433"/>
    <lineage>
        <taxon>Eukaryota</taxon>
        <taxon>Sar</taxon>
        <taxon>Rhizaria</taxon>
        <taxon>Retaria</taxon>
        <taxon>Foraminifera</taxon>
        <taxon>Monothalamids</taxon>
        <taxon>Reticulomyxidae</taxon>
        <taxon>Reticulomyxa</taxon>
    </lineage>
</organism>
<feature type="domain" description="Cyclic nucleotide-binding" evidence="1">
    <location>
        <begin position="11"/>
        <end position="121"/>
    </location>
</feature>
<gene>
    <name evidence="2" type="ORF">RFI_28003</name>
</gene>